<feature type="transmembrane region" description="Helical" evidence="8">
    <location>
        <begin position="380"/>
        <end position="405"/>
    </location>
</feature>
<feature type="transmembrane region" description="Helical" evidence="8">
    <location>
        <begin position="24"/>
        <end position="44"/>
    </location>
</feature>
<dbReference type="GO" id="GO:0022857">
    <property type="term" value="F:transmembrane transporter activity"/>
    <property type="evidence" value="ECO:0007669"/>
    <property type="project" value="InterPro"/>
</dbReference>
<gene>
    <name evidence="10" type="ORF">F5544_10785</name>
</gene>
<feature type="domain" description="Major facilitator superfamily (MFS) profile" evidence="9">
    <location>
        <begin position="22"/>
        <end position="510"/>
    </location>
</feature>
<evidence type="ECO:0000256" key="3">
    <source>
        <dbReference type="ARBA" id="ARBA00022448"/>
    </source>
</evidence>
<dbReference type="KEGG" id="nah:F5544_10785"/>
<feature type="transmembrane region" description="Helical" evidence="8">
    <location>
        <begin position="186"/>
        <end position="209"/>
    </location>
</feature>
<evidence type="ECO:0000256" key="7">
    <source>
        <dbReference type="ARBA" id="ARBA00023136"/>
    </source>
</evidence>
<feature type="transmembrane region" description="Helical" evidence="8">
    <location>
        <begin position="426"/>
        <end position="444"/>
    </location>
</feature>
<dbReference type="InterPro" id="IPR036259">
    <property type="entry name" value="MFS_trans_sf"/>
</dbReference>
<evidence type="ECO:0000256" key="5">
    <source>
        <dbReference type="ARBA" id="ARBA00022692"/>
    </source>
</evidence>
<evidence type="ECO:0000256" key="6">
    <source>
        <dbReference type="ARBA" id="ARBA00022989"/>
    </source>
</evidence>
<evidence type="ECO:0000256" key="1">
    <source>
        <dbReference type="ARBA" id="ARBA00004651"/>
    </source>
</evidence>
<feature type="transmembrane region" description="Helical" evidence="8">
    <location>
        <begin position="479"/>
        <end position="505"/>
    </location>
</feature>
<feature type="transmembrane region" description="Helical" evidence="8">
    <location>
        <begin position="355"/>
        <end position="374"/>
    </location>
</feature>
<dbReference type="InterPro" id="IPR011701">
    <property type="entry name" value="MFS"/>
</dbReference>
<dbReference type="Gene3D" id="1.20.1250.20">
    <property type="entry name" value="MFS general substrate transporter like domains"/>
    <property type="match status" value="1"/>
</dbReference>
<keyword evidence="6 8" id="KW-1133">Transmembrane helix</keyword>
<protein>
    <submittedName>
        <fullName evidence="10">MFS transporter</fullName>
    </submittedName>
</protein>
<proteinExistence type="inferred from homology"/>
<feature type="transmembrane region" description="Helical" evidence="8">
    <location>
        <begin position="289"/>
        <end position="313"/>
    </location>
</feature>
<dbReference type="PANTHER" id="PTHR23501:SF197">
    <property type="entry name" value="COMD"/>
    <property type="match status" value="1"/>
</dbReference>
<comment type="similarity">
    <text evidence="2">Belongs to the major facilitator superfamily. TCR/Tet family.</text>
</comment>
<feature type="transmembrane region" description="Helical" evidence="8">
    <location>
        <begin position="221"/>
        <end position="241"/>
    </location>
</feature>
<keyword evidence="5 8" id="KW-0812">Transmembrane</keyword>
<dbReference type="Proteomes" id="UP000503540">
    <property type="component" value="Chromosome"/>
</dbReference>
<accession>A0A6G9YA16</accession>
<evidence type="ECO:0000259" key="9">
    <source>
        <dbReference type="PROSITE" id="PS50850"/>
    </source>
</evidence>
<feature type="transmembrane region" description="Helical" evidence="8">
    <location>
        <begin position="247"/>
        <end position="269"/>
    </location>
</feature>
<evidence type="ECO:0000256" key="8">
    <source>
        <dbReference type="SAM" id="Phobius"/>
    </source>
</evidence>
<dbReference type="EMBL" id="CP046172">
    <property type="protein sequence ID" value="QIS10052.1"/>
    <property type="molecule type" value="Genomic_DNA"/>
</dbReference>
<evidence type="ECO:0000256" key="2">
    <source>
        <dbReference type="ARBA" id="ARBA00007520"/>
    </source>
</evidence>
<organism evidence="10 11">
    <name type="scientific">Nocardia arthritidis</name>
    <dbReference type="NCBI Taxonomy" id="228602"/>
    <lineage>
        <taxon>Bacteria</taxon>
        <taxon>Bacillati</taxon>
        <taxon>Actinomycetota</taxon>
        <taxon>Actinomycetes</taxon>
        <taxon>Mycobacteriales</taxon>
        <taxon>Nocardiaceae</taxon>
        <taxon>Nocardia</taxon>
    </lineage>
</organism>
<evidence type="ECO:0000313" key="10">
    <source>
        <dbReference type="EMBL" id="QIS10052.1"/>
    </source>
</evidence>
<comment type="subcellular location">
    <subcellularLocation>
        <location evidence="1">Cell membrane</location>
        <topology evidence="1">Multi-pass membrane protein</topology>
    </subcellularLocation>
</comment>
<dbReference type="PROSITE" id="PS50850">
    <property type="entry name" value="MFS"/>
    <property type="match status" value="1"/>
</dbReference>
<dbReference type="Gene3D" id="1.20.1720.10">
    <property type="entry name" value="Multidrug resistance protein D"/>
    <property type="match status" value="1"/>
</dbReference>
<dbReference type="RefSeq" id="WP_167473084.1">
    <property type="nucleotide sequence ID" value="NZ_CP046172.1"/>
</dbReference>
<keyword evidence="3" id="KW-0813">Transport</keyword>
<feature type="transmembrane region" description="Helical" evidence="8">
    <location>
        <begin position="94"/>
        <end position="111"/>
    </location>
</feature>
<feature type="transmembrane region" description="Helical" evidence="8">
    <location>
        <begin position="123"/>
        <end position="145"/>
    </location>
</feature>
<dbReference type="PANTHER" id="PTHR23501">
    <property type="entry name" value="MAJOR FACILITATOR SUPERFAMILY"/>
    <property type="match status" value="1"/>
</dbReference>
<dbReference type="GO" id="GO:0005886">
    <property type="term" value="C:plasma membrane"/>
    <property type="evidence" value="ECO:0007669"/>
    <property type="project" value="UniProtKB-SubCell"/>
</dbReference>
<keyword evidence="4" id="KW-1003">Cell membrane</keyword>
<dbReference type="Pfam" id="PF07690">
    <property type="entry name" value="MFS_1"/>
    <property type="match status" value="1"/>
</dbReference>
<feature type="transmembrane region" description="Helical" evidence="8">
    <location>
        <begin position="325"/>
        <end position="343"/>
    </location>
</feature>
<feature type="transmembrane region" description="Helical" evidence="8">
    <location>
        <begin position="152"/>
        <end position="174"/>
    </location>
</feature>
<dbReference type="FunFam" id="1.20.1720.10:FF:000004">
    <property type="entry name" value="EmrB/QacA family drug resistance transporter"/>
    <property type="match status" value="1"/>
</dbReference>
<dbReference type="CDD" id="cd17502">
    <property type="entry name" value="MFS_Azr1_MDR_like"/>
    <property type="match status" value="1"/>
</dbReference>
<reference evidence="10 11" key="1">
    <citation type="journal article" date="2019" name="ACS Chem. Biol.">
        <title>Identification and Mobilization of a Cryptic Antibiotic Biosynthesis Gene Locus from a Human-Pathogenic Nocardia Isolate.</title>
        <authorList>
            <person name="Herisse M."/>
            <person name="Ishida K."/>
            <person name="Porter J.L."/>
            <person name="Howden B."/>
            <person name="Hertweck C."/>
            <person name="Stinear T.P."/>
            <person name="Pidot S.J."/>
        </authorList>
    </citation>
    <scope>NUCLEOTIDE SEQUENCE [LARGE SCALE GENOMIC DNA]</scope>
    <source>
        <strain evidence="10 11">AUSMDU00012717</strain>
    </source>
</reference>
<evidence type="ECO:0000313" key="11">
    <source>
        <dbReference type="Proteomes" id="UP000503540"/>
    </source>
</evidence>
<dbReference type="SUPFAM" id="SSF103473">
    <property type="entry name" value="MFS general substrate transporter"/>
    <property type="match status" value="1"/>
</dbReference>
<evidence type="ECO:0000256" key="4">
    <source>
        <dbReference type="ARBA" id="ARBA00022475"/>
    </source>
</evidence>
<keyword evidence="11" id="KW-1185">Reference proteome</keyword>
<dbReference type="AlphaFoldDB" id="A0A6G9YA16"/>
<keyword evidence="7 8" id="KW-0472">Membrane</keyword>
<dbReference type="InterPro" id="IPR020846">
    <property type="entry name" value="MFS_dom"/>
</dbReference>
<name>A0A6G9YA16_9NOCA</name>
<sequence length="522" mass="54879">MSTTSSTGLGQDESVAPAMSRGRIWLVFGGLMLGMLLTALDQTVSTAMYTIVGELDPVHGIERLPWVVTAYLLASVATQPLFGRFADSYGPKPLYLVAMGLFVAGSAWAGFAHSLTELIAARVVQGLGAGGAMVLAMAVTAIMLPPQDRAKYAGIGFPVMTVANVVGPLLGGFFTQPHAFLWTSTSWRWVFLINLPLGVLGILLVALLLRAPAERTPHRIDYLGVAFLVSGTSALLIVAQWGGKQYAWSSATILGFSAVGAILIALFVWRQGRAAEPIIPLRLFRNSTFRVAVPISFIVGFATFGSIIYVALYLQVANGLTPTEAGLNMLPMTLGMGVGSVFTGRLISKLNRYRIFGIVGSGAAAVFLGLLGLLSPDTPLWLLGVDLFLFGVGLSQIMQVPVLAVQNSVPITEMGTAMAGVMFPRVVGGAFGTAVLSALLLNLLSANLPEQLRADASNTVSPSVLGTLPADLRKVVVDAFVSATNTVFVVAALLMVLAFLLTLLLKEPSGGLRGRPAPPPAD</sequence>